<keyword evidence="2" id="KW-1185">Reference proteome</keyword>
<dbReference type="RefSeq" id="WP_256616046.1">
    <property type="nucleotide sequence ID" value="NZ_JANIBK010000084.1"/>
</dbReference>
<evidence type="ECO:0000313" key="2">
    <source>
        <dbReference type="Proteomes" id="UP001524586"/>
    </source>
</evidence>
<name>A0ABT1U6X8_9GAMM</name>
<accession>A0ABT1U6X8</accession>
<reference evidence="1 2" key="1">
    <citation type="submission" date="2022-07" db="EMBL/GenBank/DDBJ databases">
        <title>Methylomonas rivi sp. nov., Methylomonas rosea sp. nov., Methylomonas aureus sp. nov. and Methylomonas subterranea sp. nov., four novel methanotrophs isolated from a freshwater creek and the deep terrestrial subsurface.</title>
        <authorList>
            <person name="Abin C."/>
            <person name="Sankaranarayanan K."/>
            <person name="Garner C."/>
            <person name="Sindelar R."/>
            <person name="Kotary K."/>
            <person name="Garner R."/>
            <person name="Barclay S."/>
            <person name="Lawson P."/>
            <person name="Krumholz L."/>
        </authorList>
    </citation>
    <scope>NUCLEOTIDE SEQUENCE [LARGE SCALE GENOMIC DNA]</scope>
    <source>
        <strain evidence="1 2">WSC-6</strain>
    </source>
</reference>
<comment type="caution">
    <text evidence="1">The sequence shown here is derived from an EMBL/GenBank/DDBJ whole genome shotgun (WGS) entry which is preliminary data.</text>
</comment>
<gene>
    <name evidence="1" type="ORF">NP596_14205</name>
</gene>
<organism evidence="1 2">
    <name type="scientific">Methylomonas rivi</name>
    <dbReference type="NCBI Taxonomy" id="2952226"/>
    <lineage>
        <taxon>Bacteria</taxon>
        <taxon>Pseudomonadati</taxon>
        <taxon>Pseudomonadota</taxon>
        <taxon>Gammaproteobacteria</taxon>
        <taxon>Methylococcales</taxon>
        <taxon>Methylococcaceae</taxon>
        <taxon>Methylomonas</taxon>
    </lineage>
</organism>
<sequence length="41" mass="4711">MSDTLGAHIRIFKSAFDKHDFYVIDFKKIKKNGFAYAACLV</sequence>
<protein>
    <submittedName>
        <fullName evidence="1">Uncharacterized protein</fullName>
    </submittedName>
</protein>
<dbReference type="Proteomes" id="UP001524586">
    <property type="component" value="Unassembled WGS sequence"/>
</dbReference>
<dbReference type="EMBL" id="JANIBK010000084">
    <property type="protein sequence ID" value="MCQ8129614.1"/>
    <property type="molecule type" value="Genomic_DNA"/>
</dbReference>
<proteinExistence type="predicted"/>
<evidence type="ECO:0000313" key="1">
    <source>
        <dbReference type="EMBL" id="MCQ8129614.1"/>
    </source>
</evidence>